<name>A0AAD9JRH9_RIDPI</name>
<protein>
    <submittedName>
        <fullName evidence="1">Uncharacterized protein</fullName>
    </submittedName>
</protein>
<comment type="caution">
    <text evidence="1">The sequence shown here is derived from an EMBL/GenBank/DDBJ whole genome shotgun (WGS) entry which is preliminary data.</text>
</comment>
<organism evidence="1 2">
    <name type="scientific">Ridgeia piscesae</name>
    <name type="common">Tubeworm</name>
    <dbReference type="NCBI Taxonomy" id="27915"/>
    <lineage>
        <taxon>Eukaryota</taxon>
        <taxon>Metazoa</taxon>
        <taxon>Spiralia</taxon>
        <taxon>Lophotrochozoa</taxon>
        <taxon>Annelida</taxon>
        <taxon>Polychaeta</taxon>
        <taxon>Sedentaria</taxon>
        <taxon>Canalipalpata</taxon>
        <taxon>Sabellida</taxon>
        <taxon>Siboglinidae</taxon>
        <taxon>Ridgeia</taxon>
    </lineage>
</organism>
<evidence type="ECO:0000313" key="2">
    <source>
        <dbReference type="Proteomes" id="UP001209878"/>
    </source>
</evidence>
<gene>
    <name evidence="1" type="ORF">NP493_1891g00006</name>
</gene>
<reference evidence="1" key="1">
    <citation type="journal article" date="2023" name="Mol. Biol. Evol.">
        <title>Third-Generation Sequencing Reveals the Adaptive Role of the Epigenome in Three Deep-Sea Polychaetes.</title>
        <authorList>
            <person name="Perez M."/>
            <person name="Aroh O."/>
            <person name="Sun Y."/>
            <person name="Lan Y."/>
            <person name="Juniper S.K."/>
            <person name="Young C.R."/>
            <person name="Angers B."/>
            <person name="Qian P.Y."/>
        </authorList>
    </citation>
    <scope>NUCLEOTIDE SEQUENCE</scope>
    <source>
        <strain evidence="1">R07B-5</strain>
    </source>
</reference>
<evidence type="ECO:0000313" key="1">
    <source>
        <dbReference type="EMBL" id="KAK2157280.1"/>
    </source>
</evidence>
<accession>A0AAD9JRH9</accession>
<dbReference type="AlphaFoldDB" id="A0AAD9JRH9"/>
<proteinExistence type="predicted"/>
<sequence>MNIKLPFRILTQPTCDYMAYGEATLSVGGRPGQPRGYSYLQLFSVTRLPDWNSQREWFLFSSEGDVRSMHCTTVARCRGPRFDRAEIQLRICAPCRVQLKKATKDNTYEELSHVPASLVQQNSPYGAPPPQPMNYGQPAGFGQDTNAGTGMIMGAAALGMGAGMMGVPFINPGMSDIGGTMGGMDLF</sequence>
<dbReference type="Proteomes" id="UP001209878">
    <property type="component" value="Unassembled WGS sequence"/>
</dbReference>
<keyword evidence="2" id="KW-1185">Reference proteome</keyword>
<dbReference type="EMBL" id="JAODUO010001889">
    <property type="protein sequence ID" value="KAK2157280.1"/>
    <property type="molecule type" value="Genomic_DNA"/>
</dbReference>